<dbReference type="AlphaFoldDB" id="A0AAE1CJB2"/>
<evidence type="ECO:0000313" key="1">
    <source>
        <dbReference type="EMBL" id="KAK3698257.1"/>
    </source>
</evidence>
<gene>
    <name evidence="1" type="ORF">RRG08_026355</name>
</gene>
<dbReference type="Proteomes" id="UP001283361">
    <property type="component" value="Unassembled WGS sequence"/>
</dbReference>
<organism evidence="1 2">
    <name type="scientific">Elysia crispata</name>
    <name type="common">lettuce slug</name>
    <dbReference type="NCBI Taxonomy" id="231223"/>
    <lineage>
        <taxon>Eukaryota</taxon>
        <taxon>Metazoa</taxon>
        <taxon>Spiralia</taxon>
        <taxon>Lophotrochozoa</taxon>
        <taxon>Mollusca</taxon>
        <taxon>Gastropoda</taxon>
        <taxon>Heterobranchia</taxon>
        <taxon>Euthyneura</taxon>
        <taxon>Panpulmonata</taxon>
        <taxon>Sacoglossa</taxon>
        <taxon>Placobranchoidea</taxon>
        <taxon>Plakobranchidae</taxon>
        <taxon>Elysia</taxon>
    </lineage>
</organism>
<comment type="caution">
    <text evidence="1">The sequence shown here is derived from an EMBL/GenBank/DDBJ whole genome shotgun (WGS) entry which is preliminary data.</text>
</comment>
<sequence>MKHSQTNTCSAGECLVSVDRLPCKQRTVLTCGAVMSDAMNLGGLAAAWVCHKFHADPAKEFHSPVASPSRVGWTSTCHQTIICCRQRLLLLHSVHLWVSSTIICDGNNTYFVSNRPQNHLARADTHSSLIGQSKPPKLRTCMNWFVPCQHYDLKLCEYSCGLIKPDTDCSSRHIILYTVPCLIKKAVGQAIHSYTVPCLIKKAFGQAIHSYTVPCLIKKAFGQAIYSYTVPCLIKKAFGRGIHSYTVPCLIKKAFGQAIYSYTVPCLIKKAFGQAIYSYTVPCLIKKAFGQAIYSYTVPCLIKKAFGQAIYSYTVPCLIKKAVGQAIYSYTVPCLIKKAFGQAIYSYTVPCLIKKAFGQAIYSYTVPCLIKKAFGQAIYSCTVPCLIKKAFGQAIYSCTVPCLIKKAFGQAIYSYTVPCLIKKAFGQAIYSCTVPCLLKKAFGQAIYSCTVPCLIKKAFGQAFIAAPSHVSSRKLLAEVFIATPSHVSSRKLFAKLFIAAPSHVSSRKLFAKLYVAVRALSNRKKCWLTNLYHGTKRLAGRLGQAIGDILTISLPDDPQSGQDTSPIQLYRYQAHSTSGSMNSQPTKENLLSFSSSLLGAINWMEGATASGRGSGAQWCVLCGFPLTRTFTMGFYTAERLESERDTASCLAWFSLLPRYVVDFLESSQTGLAGFL</sequence>
<keyword evidence="2" id="KW-1185">Reference proteome</keyword>
<reference evidence="1" key="1">
    <citation type="journal article" date="2023" name="G3 (Bethesda)">
        <title>A reference genome for the long-term kleptoplast-retaining sea slug Elysia crispata morphotype clarki.</title>
        <authorList>
            <person name="Eastman K.E."/>
            <person name="Pendleton A.L."/>
            <person name="Shaikh M.A."/>
            <person name="Suttiyut T."/>
            <person name="Ogas R."/>
            <person name="Tomko P."/>
            <person name="Gavelis G."/>
            <person name="Widhalm J.R."/>
            <person name="Wisecaver J.H."/>
        </authorList>
    </citation>
    <scope>NUCLEOTIDE SEQUENCE</scope>
    <source>
        <strain evidence="1">ECLA1</strain>
    </source>
</reference>
<accession>A0AAE1CJB2</accession>
<proteinExistence type="predicted"/>
<name>A0AAE1CJB2_9GAST</name>
<evidence type="ECO:0000313" key="2">
    <source>
        <dbReference type="Proteomes" id="UP001283361"/>
    </source>
</evidence>
<protein>
    <submittedName>
        <fullName evidence="1">Uncharacterized protein</fullName>
    </submittedName>
</protein>
<dbReference type="EMBL" id="JAWDGP010007980">
    <property type="protein sequence ID" value="KAK3698257.1"/>
    <property type="molecule type" value="Genomic_DNA"/>
</dbReference>